<dbReference type="OrthoDB" id="3199698at2759"/>
<evidence type="ECO:0000313" key="1">
    <source>
        <dbReference type="EMBL" id="KAF8472380.1"/>
    </source>
</evidence>
<comment type="caution">
    <text evidence="1">The sequence shown here is derived from an EMBL/GenBank/DDBJ whole genome shotgun (WGS) entry which is preliminary data.</text>
</comment>
<organism evidence="1 2">
    <name type="scientific">Russula ochroleuca</name>
    <dbReference type="NCBI Taxonomy" id="152965"/>
    <lineage>
        <taxon>Eukaryota</taxon>
        <taxon>Fungi</taxon>
        <taxon>Dikarya</taxon>
        <taxon>Basidiomycota</taxon>
        <taxon>Agaricomycotina</taxon>
        <taxon>Agaricomycetes</taxon>
        <taxon>Russulales</taxon>
        <taxon>Russulaceae</taxon>
        <taxon>Russula</taxon>
    </lineage>
</organism>
<gene>
    <name evidence="1" type="ORF">DFH94DRAFT_636594</name>
</gene>
<dbReference type="AlphaFoldDB" id="A0A9P5K0J5"/>
<dbReference type="InterPro" id="IPR041078">
    <property type="entry name" value="Plavaka"/>
</dbReference>
<dbReference type="Proteomes" id="UP000759537">
    <property type="component" value="Unassembled WGS sequence"/>
</dbReference>
<dbReference type="Pfam" id="PF18759">
    <property type="entry name" value="Plavaka"/>
    <property type="match status" value="1"/>
</dbReference>
<keyword evidence="2" id="KW-1185">Reference proteome</keyword>
<dbReference type="EMBL" id="WHVB01000020">
    <property type="protein sequence ID" value="KAF8472380.1"/>
    <property type="molecule type" value="Genomic_DNA"/>
</dbReference>
<sequence>MPLQPADATDSNPWHPFDDRLAFDFANFQFSKLQASKSNINSALDLWLAASLKAGGNIDDVPWSSAEEMYTTIDAIQEGNAPWKTITFKYNGPHPANPPKWMLETYELCARDSCCLLHLQLSSTAFKDHIDYAPYHQFKTNGDCIWSNLMSGDWAWAQADKITTDQATHGAMFVPVCSGSNKTTMTIGTGQQEYHPVYMSPGNLSNIACRLHGNAVLPVAFLPIPKGCRRHQSTPAFQQFCQQLYHACLTHIFAPLKHGMKTTEVIRCPDGHFCRAIYGLGLYIADYPEQVWLTGIVQGWCPKCDAPPENLDAPDAHCHTHEKTDFLVKYFCPDLVWSKFGIRSNVVPFTHEFPCADIHELLSPDLLHQLIKGTFKDHYVTWVNEYLVLVHGETRALEIMQDIDHWISAVPAYPGLHRFPDGQNFSQWTGDDSKALMKVYLAAISGHVLSQMVKCLSVFMDLCYLFCRNAITYSDLKRIKYELCQFQQLRDIFIETGVHKSISLPRQHALGHYFTSIVPFGSLNGLCSLITKSKHIKAVKEPWQRSSHFKALSQMVHTVTRLDKLAVLHQIYLQCGMMVGMTAASVMQSMVQPLSGMDTLLESLEVLGGDNGNWVISSISSTERGEVFYGPTDWLGSRDPLTPARYIRDSLFGLDD</sequence>
<evidence type="ECO:0008006" key="3">
    <source>
        <dbReference type="Google" id="ProtNLM"/>
    </source>
</evidence>
<evidence type="ECO:0000313" key="2">
    <source>
        <dbReference type="Proteomes" id="UP000759537"/>
    </source>
</evidence>
<protein>
    <recommendedName>
        <fullName evidence="3">CxC2-like cysteine cluster KDZ transposase-associated domain-containing protein</fullName>
    </recommendedName>
</protein>
<name>A0A9P5K0J5_9AGAM</name>
<reference evidence="1" key="1">
    <citation type="submission" date="2019-10" db="EMBL/GenBank/DDBJ databases">
        <authorList>
            <consortium name="DOE Joint Genome Institute"/>
            <person name="Kuo A."/>
            <person name="Miyauchi S."/>
            <person name="Kiss E."/>
            <person name="Drula E."/>
            <person name="Kohler A."/>
            <person name="Sanchez-Garcia M."/>
            <person name="Andreopoulos B."/>
            <person name="Barry K.W."/>
            <person name="Bonito G."/>
            <person name="Buee M."/>
            <person name="Carver A."/>
            <person name="Chen C."/>
            <person name="Cichocki N."/>
            <person name="Clum A."/>
            <person name="Culley D."/>
            <person name="Crous P.W."/>
            <person name="Fauchery L."/>
            <person name="Girlanda M."/>
            <person name="Hayes R."/>
            <person name="Keri Z."/>
            <person name="LaButti K."/>
            <person name="Lipzen A."/>
            <person name="Lombard V."/>
            <person name="Magnuson J."/>
            <person name="Maillard F."/>
            <person name="Morin E."/>
            <person name="Murat C."/>
            <person name="Nolan M."/>
            <person name="Ohm R."/>
            <person name="Pangilinan J."/>
            <person name="Pereira M."/>
            <person name="Perotto S."/>
            <person name="Peter M."/>
            <person name="Riley R."/>
            <person name="Sitrit Y."/>
            <person name="Stielow B."/>
            <person name="Szollosi G."/>
            <person name="Zifcakova L."/>
            <person name="Stursova M."/>
            <person name="Spatafora J.W."/>
            <person name="Tedersoo L."/>
            <person name="Vaario L.-M."/>
            <person name="Yamada A."/>
            <person name="Yan M."/>
            <person name="Wang P."/>
            <person name="Xu J."/>
            <person name="Bruns T."/>
            <person name="Baldrian P."/>
            <person name="Vilgalys R."/>
            <person name="Henrissat B."/>
            <person name="Grigoriev I.V."/>
            <person name="Hibbett D."/>
            <person name="Nagy L.G."/>
            <person name="Martin F.M."/>
        </authorList>
    </citation>
    <scope>NUCLEOTIDE SEQUENCE</scope>
    <source>
        <strain evidence="1">Prilba</strain>
    </source>
</reference>
<reference evidence="1" key="2">
    <citation type="journal article" date="2020" name="Nat. Commun.">
        <title>Large-scale genome sequencing of mycorrhizal fungi provides insights into the early evolution of symbiotic traits.</title>
        <authorList>
            <person name="Miyauchi S."/>
            <person name="Kiss E."/>
            <person name="Kuo A."/>
            <person name="Drula E."/>
            <person name="Kohler A."/>
            <person name="Sanchez-Garcia M."/>
            <person name="Morin E."/>
            <person name="Andreopoulos B."/>
            <person name="Barry K.W."/>
            <person name="Bonito G."/>
            <person name="Buee M."/>
            <person name="Carver A."/>
            <person name="Chen C."/>
            <person name="Cichocki N."/>
            <person name="Clum A."/>
            <person name="Culley D."/>
            <person name="Crous P.W."/>
            <person name="Fauchery L."/>
            <person name="Girlanda M."/>
            <person name="Hayes R.D."/>
            <person name="Keri Z."/>
            <person name="LaButti K."/>
            <person name="Lipzen A."/>
            <person name="Lombard V."/>
            <person name="Magnuson J."/>
            <person name="Maillard F."/>
            <person name="Murat C."/>
            <person name="Nolan M."/>
            <person name="Ohm R.A."/>
            <person name="Pangilinan J."/>
            <person name="Pereira M.F."/>
            <person name="Perotto S."/>
            <person name="Peter M."/>
            <person name="Pfister S."/>
            <person name="Riley R."/>
            <person name="Sitrit Y."/>
            <person name="Stielow J.B."/>
            <person name="Szollosi G."/>
            <person name="Zifcakova L."/>
            <person name="Stursova M."/>
            <person name="Spatafora J.W."/>
            <person name="Tedersoo L."/>
            <person name="Vaario L.M."/>
            <person name="Yamada A."/>
            <person name="Yan M."/>
            <person name="Wang P."/>
            <person name="Xu J."/>
            <person name="Bruns T."/>
            <person name="Baldrian P."/>
            <person name="Vilgalys R."/>
            <person name="Dunand C."/>
            <person name="Henrissat B."/>
            <person name="Grigoriev I.V."/>
            <person name="Hibbett D."/>
            <person name="Nagy L.G."/>
            <person name="Martin F.M."/>
        </authorList>
    </citation>
    <scope>NUCLEOTIDE SEQUENCE</scope>
    <source>
        <strain evidence="1">Prilba</strain>
    </source>
</reference>
<proteinExistence type="predicted"/>
<accession>A0A9P5K0J5</accession>